<dbReference type="PANTHER" id="PTHR33404">
    <property type="entry name" value="CELL DIVISION TOPOLOGICAL SPECIFICITY FACTOR HOMOLOG, CHLOROPLASTIC"/>
    <property type="match status" value="1"/>
</dbReference>
<dbReference type="OrthoDB" id="1606438at2759"/>
<accession>A0A9Q0F4E7</accession>
<dbReference type="PANTHER" id="PTHR33404:SF2">
    <property type="entry name" value="CELL DIVISION TOPOLOGICAL SPECIFICITY FACTOR HOMOLOG, CHLOROPLASTIC"/>
    <property type="match status" value="1"/>
</dbReference>
<proteinExistence type="inferred from homology"/>
<organism evidence="3 4">
    <name type="scientific">Turnera subulata</name>
    <dbReference type="NCBI Taxonomy" id="218843"/>
    <lineage>
        <taxon>Eukaryota</taxon>
        <taxon>Viridiplantae</taxon>
        <taxon>Streptophyta</taxon>
        <taxon>Embryophyta</taxon>
        <taxon>Tracheophyta</taxon>
        <taxon>Spermatophyta</taxon>
        <taxon>Magnoliopsida</taxon>
        <taxon>eudicotyledons</taxon>
        <taxon>Gunneridae</taxon>
        <taxon>Pentapetalae</taxon>
        <taxon>rosids</taxon>
        <taxon>fabids</taxon>
        <taxon>Malpighiales</taxon>
        <taxon>Passifloraceae</taxon>
        <taxon>Turnera</taxon>
    </lineage>
</organism>
<dbReference type="GO" id="GO:0051301">
    <property type="term" value="P:cell division"/>
    <property type="evidence" value="ECO:0007669"/>
    <property type="project" value="InterPro"/>
</dbReference>
<evidence type="ECO:0000313" key="3">
    <source>
        <dbReference type="EMBL" id="KAJ4823431.1"/>
    </source>
</evidence>
<sequence length="231" mass="25816">MTTIGDLRVSATLATYHRRNPIRCSFPSPNSKVEFVGFPNGAAGSSHSTHKYPGIVLDSRKMHGLSIRHSGTSGDYQLSSISQDAETFLLNATNMSFFERLNLAWKIIFLSPTQRKSSNANLAKQRLKMILFSDRCAVSDEAKQKIVKNIVHALSEFVVIESQEKVQLSVTTDSDVGTVYSVTVPVRRVKPEYQDEEEAGSITNIEYKDSGETSGSVDVKFDFYIPDERRR</sequence>
<protein>
    <submittedName>
        <fullName evidence="3">Uncharacterized protein</fullName>
    </submittedName>
</protein>
<comment type="caution">
    <text evidence="3">The sequence shown here is derived from an EMBL/GenBank/DDBJ whole genome shotgun (WGS) entry which is preliminary data.</text>
</comment>
<comment type="similarity">
    <text evidence="1">Belongs to the MinE family.</text>
</comment>
<name>A0A9Q0F4E7_9ROSI</name>
<dbReference type="InterPro" id="IPR036707">
    <property type="entry name" value="MinE_sf"/>
</dbReference>
<evidence type="ECO:0000313" key="4">
    <source>
        <dbReference type="Proteomes" id="UP001141552"/>
    </source>
</evidence>
<dbReference type="InterPro" id="IPR005527">
    <property type="entry name" value="MinE"/>
</dbReference>
<gene>
    <name evidence="3" type="ORF">Tsubulata_027731</name>
</gene>
<reference evidence="3" key="1">
    <citation type="submission" date="2022-02" db="EMBL/GenBank/DDBJ databases">
        <authorList>
            <person name="Henning P.M."/>
            <person name="McCubbin A.G."/>
            <person name="Shore J.S."/>
        </authorList>
    </citation>
    <scope>NUCLEOTIDE SEQUENCE</scope>
    <source>
        <strain evidence="3">F60SS</strain>
        <tissue evidence="3">Leaves</tissue>
    </source>
</reference>
<dbReference type="Gene3D" id="3.30.1070.10">
    <property type="entry name" value="Cell division topological specificity factor MinE"/>
    <property type="match status" value="1"/>
</dbReference>
<dbReference type="Proteomes" id="UP001141552">
    <property type="component" value="Unassembled WGS sequence"/>
</dbReference>
<feature type="region of interest" description="Disordered" evidence="2">
    <location>
        <begin position="195"/>
        <end position="217"/>
    </location>
</feature>
<evidence type="ECO:0000256" key="2">
    <source>
        <dbReference type="SAM" id="MobiDB-lite"/>
    </source>
</evidence>
<dbReference type="GO" id="GO:0010020">
    <property type="term" value="P:chloroplast fission"/>
    <property type="evidence" value="ECO:0007669"/>
    <property type="project" value="TreeGrafter"/>
</dbReference>
<evidence type="ECO:0000256" key="1">
    <source>
        <dbReference type="ARBA" id="ARBA00008168"/>
    </source>
</evidence>
<dbReference type="EMBL" id="JAKUCV010007456">
    <property type="protein sequence ID" value="KAJ4823431.1"/>
    <property type="molecule type" value="Genomic_DNA"/>
</dbReference>
<dbReference type="Pfam" id="PF03776">
    <property type="entry name" value="MinE"/>
    <property type="match status" value="1"/>
</dbReference>
<dbReference type="AlphaFoldDB" id="A0A9Q0F4E7"/>
<reference evidence="3" key="2">
    <citation type="journal article" date="2023" name="Plants (Basel)">
        <title>Annotation of the Turnera subulata (Passifloraceae) Draft Genome Reveals the S-Locus Evolved after the Divergence of Turneroideae from Passifloroideae in a Stepwise Manner.</title>
        <authorList>
            <person name="Henning P.M."/>
            <person name="Roalson E.H."/>
            <person name="Mir W."/>
            <person name="McCubbin A.G."/>
            <person name="Shore J.S."/>
        </authorList>
    </citation>
    <scope>NUCLEOTIDE SEQUENCE</scope>
    <source>
        <strain evidence="3">F60SS</strain>
    </source>
</reference>
<keyword evidence="4" id="KW-1185">Reference proteome</keyword>